<sequence>MIDAILGFVAFFALSRLYKFWSGLKTVGYLPGIRCALGARSNLGALFGTRLDSTLFFNPGSNFIWEMQRHDGFKYNIDIISVVPWLQGDPTVYVSSMELM</sequence>
<accession>A0A067MQY8</accession>
<proteinExistence type="predicted"/>
<dbReference type="EMBL" id="KL198038">
    <property type="protein sequence ID" value="KDQ14272.1"/>
    <property type="molecule type" value="Genomic_DNA"/>
</dbReference>
<organism evidence="1 2">
    <name type="scientific">Botryobasidium botryosum (strain FD-172 SS1)</name>
    <dbReference type="NCBI Taxonomy" id="930990"/>
    <lineage>
        <taxon>Eukaryota</taxon>
        <taxon>Fungi</taxon>
        <taxon>Dikarya</taxon>
        <taxon>Basidiomycota</taxon>
        <taxon>Agaricomycotina</taxon>
        <taxon>Agaricomycetes</taxon>
        <taxon>Cantharellales</taxon>
        <taxon>Botryobasidiaceae</taxon>
        <taxon>Botryobasidium</taxon>
    </lineage>
</organism>
<keyword evidence="2" id="KW-1185">Reference proteome</keyword>
<protein>
    <submittedName>
        <fullName evidence="1">Uncharacterized protein</fullName>
    </submittedName>
</protein>
<dbReference type="InParanoid" id="A0A067MQY8"/>
<name>A0A067MQY8_BOTB1</name>
<dbReference type="OrthoDB" id="1470350at2759"/>
<feature type="non-terminal residue" evidence="1">
    <location>
        <position position="1"/>
    </location>
</feature>
<dbReference type="AlphaFoldDB" id="A0A067MQY8"/>
<dbReference type="Proteomes" id="UP000027195">
    <property type="component" value="Unassembled WGS sequence"/>
</dbReference>
<gene>
    <name evidence="1" type="ORF">BOTBODRAFT_347451</name>
</gene>
<evidence type="ECO:0000313" key="1">
    <source>
        <dbReference type="EMBL" id="KDQ14272.1"/>
    </source>
</evidence>
<reference evidence="2" key="1">
    <citation type="journal article" date="2014" name="Proc. Natl. Acad. Sci. U.S.A.">
        <title>Extensive sampling of basidiomycete genomes demonstrates inadequacy of the white-rot/brown-rot paradigm for wood decay fungi.</title>
        <authorList>
            <person name="Riley R."/>
            <person name="Salamov A.A."/>
            <person name="Brown D.W."/>
            <person name="Nagy L.G."/>
            <person name="Floudas D."/>
            <person name="Held B.W."/>
            <person name="Levasseur A."/>
            <person name="Lombard V."/>
            <person name="Morin E."/>
            <person name="Otillar R."/>
            <person name="Lindquist E.A."/>
            <person name="Sun H."/>
            <person name="LaButti K.M."/>
            <person name="Schmutz J."/>
            <person name="Jabbour D."/>
            <person name="Luo H."/>
            <person name="Baker S.E."/>
            <person name="Pisabarro A.G."/>
            <person name="Walton J.D."/>
            <person name="Blanchette R.A."/>
            <person name="Henrissat B."/>
            <person name="Martin F."/>
            <person name="Cullen D."/>
            <person name="Hibbett D.S."/>
            <person name="Grigoriev I.V."/>
        </authorList>
    </citation>
    <scope>NUCLEOTIDE SEQUENCE [LARGE SCALE GENOMIC DNA]</scope>
    <source>
        <strain evidence="2">FD-172 SS1</strain>
    </source>
</reference>
<dbReference type="HOGENOM" id="CLU_2305610_0_0_1"/>
<evidence type="ECO:0000313" key="2">
    <source>
        <dbReference type="Proteomes" id="UP000027195"/>
    </source>
</evidence>